<evidence type="ECO:0000256" key="2">
    <source>
        <dbReference type="SAM" id="SignalP"/>
    </source>
</evidence>
<dbReference type="InterPro" id="IPR006621">
    <property type="entry name" value="Nose-resist-to-fluoxetine_N"/>
</dbReference>
<keyword evidence="1" id="KW-1133">Transmembrane helix</keyword>
<feature type="signal peptide" evidence="2">
    <location>
        <begin position="1"/>
        <end position="18"/>
    </location>
</feature>
<dbReference type="Proteomes" id="UP000001070">
    <property type="component" value="Unassembled WGS sequence"/>
</dbReference>
<dbReference type="HOGENOM" id="CLU_007874_2_1_1"/>
<proteinExistence type="predicted"/>
<dbReference type="InterPro" id="IPR052728">
    <property type="entry name" value="O2_lipid_transport_reg"/>
</dbReference>
<dbReference type="OrthoDB" id="118951at2759"/>
<feature type="transmembrane region" description="Helical" evidence="1">
    <location>
        <begin position="560"/>
        <end position="580"/>
    </location>
</feature>
<dbReference type="GO" id="GO:0016747">
    <property type="term" value="F:acyltransferase activity, transferring groups other than amino-acyl groups"/>
    <property type="evidence" value="ECO:0007669"/>
    <property type="project" value="InterPro"/>
</dbReference>
<keyword evidence="5" id="KW-1185">Reference proteome</keyword>
<dbReference type="OMA" id="WNFDSYD"/>
<feature type="transmembrane region" description="Helical" evidence="1">
    <location>
        <begin position="354"/>
        <end position="375"/>
    </location>
</feature>
<evidence type="ECO:0000313" key="4">
    <source>
        <dbReference type="EMBL" id="EDV92767.1"/>
    </source>
</evidence>
<dbReference type="Pfam" id="PF01757">
    <property type="entry name" value="Acyl_transf_3"/>
    <property type="match status" value="1"/>
</dbReference>
<evidence type="ECO:0000259" key="3">
    <source>
        <dbReference type="SMART" id="SM00703"/>
    </source>
</evidence>
<evidence type="ECO:0000256" key="1">
    <source>
        <dbReference type="SAM" id="Phobius"/>
    </source>
</evidence>
<dbReference type="Pfam" id="PF20146">
    <property type="entry name" value="NRF"/>
    <property type="match status" value="1"/>
</dbReference>
<feature type="transmembrane region" description="Helical" evidence="1">
    <location>
        <begin position="315"/>
        <end position="334"/>
    </location>
</feature>
<feature type="transmembrane region" description="Helical" evidence="1">
    <location>
        <begin position="285"/>
        <end position="303"/>
    </location>
</feature>
<keyword evidence="2" id="KW-0732">Signal</keyword>
<dbReference type="PANTHER" id="PTHR11161">
    <property type="entry name" value="O-ACYLTRANSFERASE"/>
    <property type="match status" value="1"/>
</dbReference>
<feature type="transmembrane region" description="Helical" evidence="1">
    <location>
        <begin position="484"/>
        <end position="506"/>
    </location>
</feature>
<feature type="domain" description="Nose resistant-to-fluoxetine protein N-terminal" evidence="3">
    <location>
        <begin position="69"/>
        <end position="195"/>
    </location>
</feature>
<reference evidence="4 5" key="1">
    <citation type="journal article" date="2007" name="Nature">
        <title>Evolution of genes and genomes on the Drosophila phylogeny.</title>
        <authorList>
            <consortium name="Drosophila 12 Genomes Consortium"/>
            <person name="Clark A.G."/>
            <person name="Eisen M.B."/>
            <person name="Smith D.R."/>
            <person name="Bergman C.M."/>
            <person name="Oliver B."/>
            <person name="Markow T.A."/>
            <person name="Kaufman T.C."/>
            <person name="Kellis M."/>
            <person name="Gelbart W."/>
            <person name="Iyer V.N."/>
            <person name="Pollard D.A."/>
            <person name="Sackton T.B."/>
            <person name="Larracuente A.M."/>
            <person name="Singh N.D."/>
            <person name="Abad J.P."/>
            <person name="Abt D.N."/>
            <person name="Adryan B."/>
            <person name="Aguade M."/>
            <person name="Akashi H."/>
            <person name="Anderson W.W."/>
            <person name="Aquadro C.F."/>
            <person name="Ardell D.H."/>
            <person name="Arguello R."/>
            <person name="Artieri C.G."/>
            <person name="Barbash D.A."/>
            <person name="Barker D."/>
            <person name="Barsanti P."/>
            <person name="Batterham P."/>
            <person name="Batzoglou S."/>
            <person name="Begun D."/>
            <person name="Bhutkar A."/>
            <person name="Blanco E."/>
            <person name="Bosak S.A."/>
            <person name="Bradley R.K."/>
            <person name="Brand A.D."/>
            <person name="Brent M.R."/>
            <person name="Brooks A.N."/>
            <person name="Brown R.H."/>
            <person name="Butlin R.K."/>
            <person name="Caggese C."/>
            <person name="Calvi B.R."/>
            <person name="Bernardo de Carvalho A."/>
            <person name="Caspi A."/>
            <person name="Castrezana S."/>
            <person name="Celniker S.E."/>
            <person name="Chang J.L."/>
            <person name="Chapple C."/>
            <person name="Chatterji S."/>
            <person name="Chinwalla A."/>
            <person name="Civetta A."/>
            <person name="Clifton S.W."/>
            <person name="Comeron J.M."/>
            <person name="Costello J.C."/>
            <person name="Coyne J.A."/>
            <person name="Daub J."/>
            <person name="David R.G."/>
            <person name="Delcher A.L."/>
            <person name="Delehaunty K."/>
            <person name="Do C.B."/>
            <person name="Ebling H."/>
            <person name="Edwards K."/>
            <person name="Eickbush T."/>
            <person name="Evans J.D."/>
            <person name="Filipski A."/>
            <person name="Findeiss S."/>
            <person name="Freyhult E."/>
            <person name="Fulton L."/>
            <person name="Fulton R."/>
            <person name="Garcia A.C."/>
            <person name="Gardiner A."/>
            <person name="Garfield D.A."/>
            <person name="Garvin B.E."/>
            <person name="Gibson G."/>
            <person name="Gilbert D."/>
            <person name="Gnerre S."/>
            <person name="Godfrey J."/>
            <person name="Good R."/>
            <person name="Gotea V."/>
            <person name="Gravely B."/>
            <person name="Greenberg A.J."/>
            <person name="Griffiths-Jones S."/>
            <person name="Gross S."/>
            <person name="Guigo R."/>
            <person name="Gustafson E.A."/>
            <person name="Haerty W."/>
            <person name="Hahn M.W."/>
            <person name="Halligan D.L."/>
            <person name="Halpern A.L."/>
            <person name="Halter G.M."/>
            <person name="Han M.V."/>
            <person name="Heger A."/>
            <person name="Hillier L."/>
            <person name="Hinrichs A.S."/>
            <person name="Holmes I."/>
            <person name="Hoskins R.A."/>
            <person name="Hubisz M.J."/>
            <person name="Hultmark D."/>
            <person name="Huntley M.A."/>
            <person name="Jaffe D.B."/>
            <person name="Jagadeeshan S."/>
            <person name="Jeck W.R."/>
            <person name="Johnson J."/>
            <person name="Jones C.D."/>
            <person name="Jordan W.C."/>
            <person name="Karpen G.H."/>
            <person name="Kataoka E."/>
            <person name="Keightley P.D."/>
            <person name="Kheradpour P."/>
            <person name="Kirkness E.F."/>
            <person name="Koerich L.B."/>
            <person name="Kristiansen K."/>
            <person name="Kudrna D."/>
            <person name="Kulathinal R.J."/>
            <person name="Kumar S."/>
            <person name="Kwok R."/>
            <person name="Lander E."/>
            <person name="Langley C.H."/>
            <person name="Lapoint R."/>
            <person name="Lazzaro B.P."/>
            <person name="Lee S.J."/>
            <person name="Levesque L."/>
            <person name="Li R."/>
            <person name="Lin C.F."/>
            <person name="Lin M.F."/>
            <person name="Lindblad-Toh K."/>
            <person name="Llopart A."/>
            <person name="Long M."/>
            <person name="Low L."/>
            <person name="Lozovsky E."/>
            <person name="Lu J."/>
            <person name="Luo M."/>
            <person name="Machado C.A."/>
            <person name="Makalowski W."/>
            <person name="Marzo M."/>
            <person name="Matsuda M."/>
            <person name="Matzkin L."/>
            <person name="McAllister B."/>
            <person name="McBride C.S."/>
            <person name="McKernan B."/>
            <person name="McKernan K."/>
            <person name="Mendez-Lago M."/>
            <person name="Minx P."/>
            <person name="Mollenhauer M.U."/>
            <person name="Montooth K."/>
            <person name="Mount S.M."/>
            <person name="Mu X."/>
            <person name="Myers E."/>
            <person name="Negre B."/>
            <person name="Newfeld S."/>
            <person name="Nielsen R."/>
            <person name="Noor M.A."/>
            <person name="O'Grady P."/>
            <person name="Pachter L."/>
            <person name="Papaceit M."/>
            <person name="Parisi M.J."/>
            <person name="Parisi M."/>
            <person name="Parts L."/>
            <person name="Pedersen J.S."/>
            <person name="Pesole G."/>
            <person name="Phillippy A.M."/>
            <person name="Ponting C.P."/>
            <person name="Pop M."/>
            <person name="Porcelli D."/>
            <person name="Powell J.R."/>
            <person name="Prohaska S."/>
            <person name="Pruitt K."/>
            <person name="Puig M."/>
            <person name="Quesneville H."/>
            <person name="Ram K.R."/>
            <person name="Rand D."/>
            <person name="Rasmussen M.D."/>
            <person name="Reed L.K."/>
            <person name="Reenan R."/>
            <person name="Reily A."/>
            <person name="Remington K.A."/>
            <person name="Rieger T.T."/>
            <person name="Ritchie M.G."/>
            <person name="Robin C."/>
            <person name="Rogers Y.H."/>
            <person name="Rohde C."/>
            <person name="Rozas J."/>
            <person name="Rubenfield M.J."/>
            <person name="Ruiz A."/>
            <person name="Russo S."/>
            <person name="Salzberg S.L."/>
            <person name="Sanchez-Gracia A."/>
            <person name="Saranga D.J."/>
            <person name="Sato H."/>
            <person name="Schaeffer S.W."/>
            <person name="Schatz M.C."/>
            <person name="Schlenke T."/>
            <person name="Schwartz R."/>
            <person name="Segarra C."/>
            <person name="Singh R.S."/>
            <person name="Sirot L."/>
            <person name="Sirota M."/>
            <person name="Sisneros N.B."/>
            <person name="Smith C.D."/>
            <person name="Smith T.F."/>
            <person name="Spieth J."/>
            <person name="Stage D.E."/>
            <person name="Stark A."/>
            <person name="Stephan W."/>
            <person name="Strausberg R.L."/>
            <person name="Strempel S."/>
            <person name="Sturgill D."/>
            <person name="Sutton G."/>
            <person name="Sutton G.G."/>
            <person name="Tao W."/>
            <person name="Teichmann S."/>
            <person name="Tobari Y.N."/>
            <person name="Tomimura Y."/>
            <person name="Tsolas J.M."/>
            <person name="Valente V.L."/>
            <person name="Venter E."/>
            <person name="Venter J.C."/>
            <person name="Vicario S."/>
            <person name="Vieira F.G."/>
            <person name="Vilella A.J."/>
            <person name="Villasante A."/>
            <person name="Walenz B."/>
            <person name="Wang J."/>
            <person name="Wasserman M."/>
            <person name="Watts T."/>
            <person name="Wilson D."/>
            <person name="Wilson R.K."/>
            <person name="Wing R.A."/>
            <person name="Wolfner M.F."/>
            <person name="Wong A."/>
            <person name="Wong G.K."/>
            <person name="Wu C.I."/>
            <person name="Wu G."/>
            <person name="Yamamoto D."/>
            <person name="Yang H.P."/>
            <person name="Yang S.P."/>
            <person name="Yorke J.A."/>
            <person name="Yoshida K."/>
            <person name="Zdobnov E."/>
            <person name="Zhang P."/>
            <person name="Zhang Y."/>
            <person name="Zimin A.V."/>
            <person name="Baldwin J."/>
            <person name="Abdouelleil A."/>
            <person name="Abdulkadir J."/>
            <person name="Abebe A."/>
            <person name="Abera B."/>
            <person name="Abreu J."/>
            <person name="Acer S.C."/>
            <person name="Aftuck L."/>
            <person name="Alexander A."/>
            <person name="An P."/>
            <person name="Anderson E."/>
            <person name="Anderson S."/>
            <person name="Arachi H."/>
            <person name="Azer M."/>
            <person name="Bachantsang P."/>
            <person name="Barry A."/>
            <person name="Bayul T."/>
            <person name="Berlin A."/>
            <person name="Bessette D."/>
            <person name="Bloom T."/>
            <person name="Blye J."/>
            <person name="Boguslavskiy L."/>
            <person name="Bonnet C."/>
            <person name="Boukhgalter B."/>
            <person name="Bourzgui I."/>
            <person name="Brown A."/>
            <person name="Cahill P."/>
            <person name="Channer S."/>
            <person name="Cheshatsang Y."/>
            <person name="Chuda L."/>
            <person name="Citroen M."/>
            <person name="Collymore A."/>
            <person name="Cooke P."/>
            <person name="Costello M."/>
            <person name="D'Aco K."/>
            <person name="Daza R."/>
            <person name="De Haan G."/>
            <person name="DeGray S."/>
            <person name="DeMaso C."/>
            <person name="Dhargay N."/>
            <person name="Dooley K."/>
            <person name="Dooley E."/>
            <person name="Doricent M."/>
            <person name="Dorje P."/>
            <person name="Dorjee K."/>
            <person name="Dupes A."/>
            <person name="Elong R."/>
            <person name="Falk J."/>
            <person name="Farina A."/>
            <person name="Faro S."/>
            <person name="Ferguson D."/>
            <person name="Fisher S."/>
            <person name="Foley C.D."/>
            <person name="Franke A."/>
            <person name="Friedrich D."/>
            <person name="Gadbois L."/>
            <person name="Gearin G."/>
            <person name="Gearin C.R."/>
            <person name="Giannoukos G."/>
            <person name="Goode T."/>
            <person name="Graham J."/>
            <person name="Grandbois E."/>
            <person name="Grewal S."/>
            <person name="Gyaltsen K."/>
            <person name="Hafez N."/>
            <person name="Hagos B."/>
            <person name="Hall J."/>
            <person name="Henson C."/>
            <person name="Hollinger A."/>
            <person name="Honan T."/>
            <person name="Huard M.D."/>
            <person name="Hughes L."/>
            <person name="Hurhula B."/>
            <person name="Husby M.E."/>
            <person name="Kamat A."/>
            <person name="Kanga B."/>
            <person name="Kashin S."/>
            <person name="Khazanovich D."/>
            <person name="Kisner P."/>
            <person name="Lance K."/>
            <person name="Lara M."/>
            <person name="Lee W."/>
            <person name="Lennon N."/>
            <person name="Letendre F."/>
            <person name="LeVine R."/>
            <person name="Lipovsky A."/>
            <person name="Liu X."/>
            <person name="Liu J."/>
            <person name="Liu S."/>
            <person name="Lokyitsang T."/>
            <person name="Lokyitsang Y."/>
            <person name="Lubonja R."/>
            <person name="Lui A."/>
            <person name="MacDonald P."/>
            <person name="Magnisalis V."/>
            <person name="Maru K."/>
            <person name="Matthews C."/>
            <person name="McCusker W."/>
            <person name="McDonough S."/>
            <person name="Mehta T."/>
            <person name="Meldrim J."/>
            <person name="Meneus L."/>
            <person name="Mihai O."/>
            <person name="Mihalev A."/>
            <person name="Mihova T."/>
            <person name="Mittelman R."/>
            <person name="Mlenga V."/>
            <person name="Montmayeur A."/>
            <person name="Mulrain L."/>
            <person name="Navidi A."/>
            <person name="Naylor J."/>
            <person name="Negash T."/>
            <person name="Nguyen T."/>
            <person name="Nguyen N."/>
            <person name="Nicol R."/>
            <person name="Norbu C."/>
            <person name="Norbu N."/>
            <person name="Novod N."/>
            <person name="O'Neill B."/>
            <person name="Osman S."/>
            <person name="Markiewicz E."/>
            <person name="Oyono O.L."/>
            <person name="Patti C."/>
            <person name="Phunkhang P."/>
            <person name="Pierre F."/>
            <person name="Priest M."/>
            <person name="Raghuraman S."/>
            <person name="Rege F."/>
            <person name="Reyes R."/>
            <person name="Rise C."/>
            <person name="Rogov P."/>
            <person name="Ross K."/>
            <person name="Ryan E."/>
            <person name="Settipalli S."/>
            <person name="Shea T."/>
            <person name="Sherpa N."/>
            <person name="Shi L."/>
            <person name="Shih D."/>
            <person name="Sparrow T."/>
            <person name="Spaulding J."/>
            <person name="Stalker J."/>
            <person name="Stange-Thomann N."/>
            <person name="Stavropoulos S."/>
            <person name="Stone C."/>
            <person name="Strader C."/>
            <person name="Tesfaye S."/>
            <person name="Thomson T."/>
            <person name="Thoulutsang Y."/>
            <person name="Thoulutsang D."/>
            <person name="Topham K."/>
            <person name="Topping I."/>
            <person name="Tsamla T."/>
            <person name="Vassiliev H."/>
            <person name="Vo A."/>
            <person name="Wangchuk T."/>
            <person name="Wangdi T."/>
            <person name="Weiand M."/>
            <person name="Wilkinson J."/>
            <person name="Wilson A."/>
            <person name="Yadav S."/>
            <person name="Young G."/>
            <person name="Yu Q."/>
            <person name="Zembek L."/>
            <person name="Zhong D."/>
            <person name="Zimmer A."/>
            <person name="Zwirko Z."/>
            <person name="Jaffe D.B."/>
            <person name="Alvarez P."/>
            <person name="Brockman W."/>
            <person name="Butler J."/>
            <person name="Chin C."/>
            <person name="Gnerre S."/>
            <person name="Grabherr M."/>
            <person name="Kleber M."/>
            <person name="Mauceli E."/>
            <person name="MacCallum I."/>
        </authorList>
    </citation>
    <scope>NUCLEOTIDE SEQUENCE [LARGE SCALE GENOMIC DNA]</scope>
    <source>
        <strain evidence="5">Tucson 15287-2541.00</strain>
    </source>
</reference>
<organism evidence="5">
    <name type="scientific">Drosophila grimshawi</name>
    <name type="common">Hawaiian fruit fly</name>
    <name type="synonym">Idiomyia grimshawi</name>
    <dbReference type="NCBI Taxonomy" id="7222"/>
    <lineage>
        <taxon>Eukaryota</taxon>
        <taxon>Metazoa</taxon>
        <taxon>Ecdysozoa</taxon>
        <taxon>Arthropoda</taxon>
        <taxon>Hexapoda</taxon>
        <taxon>Insecta</taxon>
        <taxon>Pterygota</taxon>
        <taxon>Neoptera</taxon>
        <taxon>Endopterygota</taxon>
        <taxon>Diptera</taxon>
        <taxon>Brachycera</taxon>
        <taxon>Muscomorpha</taxon>
        <taxon>Ephydroidea</taxon>
        <taxon>Drosophilidae</taxon>
        <taxon>Drosophila</taxon>
        <taxon>Hawaiian Drosophila</taxon>
    </lineage>
</organism>
<feature type="transmembrane region" description="Helical" evidence="1">
    <location>
        <begin position="631"/>
        <end position="651"/>
    </location>
</feature>
<dbReference type="KEGG" id="dgr:6563819"/>
<dbReference type="AlphaFoldDB" id="B4JH76"/>
<protein>
    <submittedName>
        <fullName evidence="4">GH18938</fullName>
    </submittedName>
</protein>
<feature type="transmembrane region" description="Helical" evidence="1">
    <location>
        <begin position="418"/>
        <end position="437"/>
    </location>
</feature>
<keyword evidence="1" id="KW-0812">Transmembrane</keyword>
<dbReference type="PhylomeDB" id="B4JH76"/>
<feature type="transmembrane region" description="Helical" evidence="1">
    <location>
        <begin position="204"/>
        <end position="229"/>
    </location>
</feature>
<accession>B4JH76</accession>
<dbReference type="EMBL" id="CH916369">
    <property type="protein sequence ID" value="EDV92767.1"/>
    <property type="molecule type" value="Genomic_DNA"/>
</dbReference>
<name>B4JH76_DROGR</name>
<gene>
    <name evidence="4" type="primary">Dgri\GH18938</name>
    <name evidence="4" type="ORF">Dgri_GH18938</name>
</gene>
<dbReference type="InterPro" id="IPR002656">
    <property type="entry name" value="Acyl_transf_3_dom"/>
</dbReference>
<sequence>MVKMIVTLLLFGLALVSSTQLDSSDFITMEEYKRIMEFRSLAFEFAQHYENITQTDLDIPSTRIPNQQDLQCLADMTQLTTGLASGKLWSVKMFDSWGTFPKGLLMGNIYDMGNYDECIGIQKTISDKYRIQGKYCMAKLPILKSLGIPLDLNIGICLPASCSATNMSMFLKQMLQKLIGININTQLVTEENCKTSDREPFDGLAIFTIVFLSLMGAALAVATLCDYFLYGDQSKRPLVVMAFSARANSRTLFRLVEPRTNPNVIDCLNGMRCLSLIWVIYGHQYIMALLAPTMNSISIIRWFEEPFSNLVSHAAFSVDTFLFLGGLLVVMISLRAMERTKGRLNVPLMYIHRYLRLTPILAVAILFYMTLLPHLGEGPLIHKVRFDDYSRCERTWFWTLLYLQNYATSEICISHTWYLAVDMQLYILSPIFLIALYKWGKKGAAGIFVLMLFLSGCLFTTMMTKKYPIRLQQGHLPVEAQRKLYFATHTHAAPWLLGFLFGYFLHANRNRTFKLNHLSVWLGWLISLALLFTSIFVLYPASKWHASPLSMLEQSLYYTLTRIAWPLGLCWVVFACMNGYGGMADSFLSSPLWQPLSKISYSAYIFHIVMQQIIGSRMRSSAFFSDFEMMIKFWSTFGFSVLLAFVMHLIVEAPFGVLSTMLMPSRRPTPKPENTAEIHQEAEIAKSKTTSASPVEIIATASSETVSTLL</sequence>
<feature type="transmembrane region" description="Helical" evidence="1">
    <location>
        <begin position="592"/>
        <end position="610"/>
    </location>
</feature>
<keyword evidence="1" id="KW-0472">Membrane</keyword>
<evidence type="ECO:0000313" key="5">
    <source>
        <dbReference type="Proteomes" id="UP000001070"/>
    </source>
</evidence>
<feature type="transmembrane region" description="Helical" evidence="1">
    <location>
        <begin position="518"/>
        <end position="539"/>
    </location>
</feature>
<dbReference type="SMART" id="SM00703">
    <property type="entry name" value="NRF"/>
    <property type="match status" value="1"/>
</dbReference>
<dbReference type="InParanoid" id="B4JH76"/>
<feature type="chain" id="PRO_5002812412" evidence="2">
    <location>
        <begin position="19"/>
        <end position="710"/>
    </location>
</feature>
<feature type="transmembrane region" description="Helical" evidence="1">
    <location>
        <begin position="443"/>
        <end position="463"/>
    </location>
</feature>
<dbReference type="PANTHER" id="PTHR11161:SF0">
    <property type="entry name" value="O-ACYLTRANSFERASE LIKE PROTEIN"/>
    <property type="match status" value="1"/>
</dbReference>
<dbReference type="eggNOG" id="KOG3700">
    <property type="taxonomic scope" value="Eukaryota"/>
</dbReference>